<name>A0ACC0AIZ3_CATRO</name>
<sequence>METSLRISGESKTLRIHAKEKYPIDSNTQLQLHGELDTRLGAPTHFVAMIRHFYPDALNPDLSASLGVGLQYNRKDKIRYQVRGKMRYAVTSNEKINFHVKGRCEVDPEFRQKKYGGAAEFTWIIPDFKKEQDVRLKVGYEIFDKVPYMQIRENNWTLNANVNGKWNVRYDL</sequence>
<comment type="caution">
    <text evidence="1">The sequence shown here is derived from an EMBL/GenBank/DDBJ whole genome shotgun (WGS) entry which is preliminary data.</text>
</comment>
<protein>
    <submittedName>
        <fullName evidence="1">Uncharacterized protein</fullName>
    </submittedName>
</protein>
<gene>
    <name evidence="1" type="ORF">M9H77_20205</name>
</gene>
<accession>A0ACC0AIZ3</accession>
<dbReference type="Proteomes" id="UP001060085">
    <property type="component" value="Linkage Group LG05"/>
</dbReference>
<organism evidence="1 2">
    <name type="scientific">Catharanthus roseus</name>
    <name type="common">Madagascar periwinkle</name>
    <name type="synonym">Vinca rosea</name>
    <dbReference type="NCBI Taxonomy" id="4058"/>
    <lineage>
        <taxon>Eukaryota</taxon>
        <taxon>Viridiplantae</taxon>
        <taxon>Streptophyta</taxon>
        <taxon>Embryophyta</taxon>
        <taxon>Tracheophyta</taxon>
        <taxon>Spermatophyta</taxon>
        <taxon>Magnoliopsida</taxon>
        <taxon>eudicotyledons</taxon>
        <taxon>Gunneridae</taxon>
        <taxon>Pentapetalae</taxon>
        <taxon>asterids</taxon>
        <taxon>lamiids</taxon>
        <taxon>Gentianales</taxon>
        <taxon>Apocynaceae</taxon>
        <taxon>Rauvolfioideae</taxon>
        <taxon>Vinceae</taxon>
        <taxon>Catharanthinae</taxon>
        <taxon>Catharanthus</taxon>
    </lineage>
</organism>
<reference evidence="2" key="1">
    <citation type="journal article" date="2023" name="Nat. Plants">
        <title>Single-cell RNA sequencing provides a high-resolution roadmap for understanding the multicellular compartmentation of specialized metabolism.</title>
        <authorList>
            <person name="Sun S."/>
            <person name="Shen X."/>
            <person name="Li Y."/>
            <person name="Li Y."/>
            <person name="Wang S."/>
            <person name="Li R."/>
            <person name="Zhang H."/>
            <person name="Shen G."/>
            <person name="Guo B."/>
            <person name="Wei J."/>
            <person name="Xu J."/>
            <person name="St-Pierre B."/>
            <person name="Chen S."/>
            <person name="Sun C."/>
        </authorList>
    </citation>
    <scope>NUCLEOTIDE SEQUENCE [LARGE SCALE GENOMIC DNA]</scope>
</reference>
<evidence type="ECO:0000313" key="2">
    <source>
        <dbReference type="Proteomes" id="UP001060085"/>
    </source>
</evidence>
<evidence type="ECO:0000313" key="1">
    <source>
        <dbReference type="EMBL" id="KAI5660882.1"/>
    </source>
</evidence>
<proteinExistence type="predicted"/>
<dbReference type="EMBL" id="CM044705">
    <property type="protein sequence ID" value="KAI5660882.1"/>
    <property type="molecule type" value="Genomic_DNA"/>
</dbReference>
<keyword evidence="2" id="KW-1185">Reference proteome</keyword>